<keyword evidence="2" id="KW-0489">Methyltransferase</keyword>
<dbReference type="PANTHER" id="PTHR44942">
    <property type="entry name" value="METHYLTRANSF_11 DOMAIN-CONTAINING PROTEIN"/>
    <property type="match status" value="1"/>
</dbReference>
<dbReference type="SUPFAM" id="SSF53335">
    <property type="entry name" value="S-adenosyl-L-methionine-dependent methyltransferases"/>
    <property type="match status" value="1"/>
</dbReference>
<proteinExistence type="inferred from homology"/>
<evidence type="ECO:0000256" key="3">
    <source>
        <dbReference type="ARBA" id="ARBA00022679"/>
    </source>
</evidence>
<organism evidence="5 6">
    <name type="scientific">Niastella koreensis</name>
    <dbReference type="NCBI Taxonomy" id="354356"/>
    <lineage>
        <taxon>Bacteria</taxon>
        <taxon>Pseudomonadati</taxon>
        <taxon>Bacteroidota</taxon>
        <taxon>Chitinophagia</taxon>
        <taxon>Chitinophagales</taxon>
        <taxon>Chitinophagaceae</taxon>
        <taxon>Niastella</taxon>
    </lineage>
</organism>
<evidence type="ECO:0000259" key="4">
    <source>
        <dbReference type="Pfam" id="PF08241"/>
    </source>
</evidence>
<dbReference type="Proteomes" id="UP000192277">
    <property type="component" value="Unassembled WGS sequence"/>
</dbReference>
<dbReference type="EMBL" id="LWBO01000005">
    <property type="protein sequence ID" value="OQP51589.1"/>
    <property type="molecule type" value="Genomic_DNA"/>
</dbReference>
<dbReference type="InterPro" id="IPR013216">
    <property type="entry name" value="Methyltransf_11"/>
</dbReference>
<evidence type="ECO:0000256" key="2">
    <source>
        <dbReference type="ARBA" id="ARBA00022603"/>
    </source>
</evidence>
<evidence type="ECO:0000313" key="5">
    <source>
        <dbReference type="EMBL" id="OQP51589.1"/>
    </source>
</evidence>
<keyword evidence="6" id="KW-1185">Reference proteome</keyword>
<dbReference type="Gene3D" id="3.40.50.150">
    <property type="entry name" value="Vaccinia Virus protein VP39"/>
    <property type="match status" value="1"/>
</dbReference>
<dbReference type="CDD" id="cd02440">
    <property type="entry name" value="AdoMet_MTases"/>
    <property type="match status" value="1"/>
</dbReference>
<accession>A0ABX3P3N3</accession>
<dbReference type="InterPro" id="IPR051052">
    <property type="entry name" value="Diverse_substrate_MTase"/>
</dbReference>
<evidence type="ECO:0000313" key="6">
    <source>
        <dbReference type="Proteomes" id="UP000192277"/>
    </source>
</evidence>
<keyword evidence="3" id="KW-0808">Transferase</keyword>
<sequence>MTDNNLLKRTFDEVALLYNEIRPRYPDRLFLTLIEEAGLQPGSTLLEIGPGTGQATRPLAVNGFKITAVELGAGLADVARYELQEFKNVQIITGAFEEVILPESSFDLVFAATAFHWLDPAVRFVKIHSLLKTGGQLAIIHTHHTSDEQGNVFFNASQAIYDKYDFTDKDKKPEFAKHKDLQPTELDENLFRLKYFESFPVVITYTATQFVKLLNTYSNHLAAPQAVQQAFYKDMEALINDQFQGKVDKYFSMSLTIGEKI</sequence>
<feature type="domain" description="Methyltransferase type 11" evidence="4">
    <location>
        <begin position="46"/>
        <end position="139"/>
    </location>
</feature>
<reference evidence="5 6" key="1">
    <citation type="submission" date="2016-04" db="EMBL/GenBank/DDBJ databases">
        <authorList>
            <person name="Chen L."/>
            <person name="Zhuang W."/>
            <person name="Wang G."/>
        </authorList>
    </citation>
    <scope>NUCLEOTIDE SEQUENCE [LARGE SCALE GENOMIC DNA]</scope>
    <source>
        <strain evidence="6">GR20</strain>
    </source>
</reference>
<dbReference type="InterPro" id="IPR029063">
    <property type="entry name" value="SAM-dependent_MTases_sf"/>
</dbReference>
<dbReference type="Pfam" id="PF08241">
    <property type="entry name" value="Methyltransf_11"/>
    <property type="match status" value="1"/>
</dbReference>
<dbReference type="PANTHER" id="PTHR44942:SF4">
    <property type="entry name" value="METHYLTRANSFERASE TYPE 11 DOMAIN-CONTAINING PROTEIN"/>
    <property type="match status" value="1"/>
</dbReference>
<dbReference type="RefSeq" id="WP_014219705.1">
    <property type="nucleotide sequence ID" value="NZ_LWBO01000005.1"/>
</dbReference>
<gene>
    <name evidence="5" type="ORF">A4D02_26110</name>
</gene>
<comment type="caution">
    <text evidence="5">The sequence shown here is derived from an EMBL/GenBank/DDBJ whole genome shotgun (WGS) entry which is preliminary data.</text>
</comment>
<name>A0ABX3P3N3_9BACT</name>
<protein>
    <recommendedName>
        <fullName evidence="4">Methyltransferase type 11 domain-containing protein</fullName>
    </recommendedName>
</protein>
<evidence type="ECO:0000256" key="1">
    <source>
        <dbReference type="ARBA" id="ARBA00008361"/>
    </source>
</evidence>
<comment type="similarity">
    <text evidence="1">Belongs to the methyltransferase superfamily.</text>
</comment>